<dbReference type="Proteomes" id="UP001189624">
    <property type="component" value="Chromosome 3"/>
</dbReference>
<proteinExistence type="predicted"/>
<evidence type="ECO:0000313" key="1">
    <source>
        <dbReference type="EMBL" id="CAJ1944203.1"/>
    </source>
</evidence>
<evidence type="ECO:0000313" key="2">
    <source>
        <dbReference type="Proteomes" id="UP001189624"/>
    </source>
</evidence>
<gene>
    <name evidence="1" type="ORF">AYBTSS11_LOCUS11795</name>
</gene>
<organism evidence="1 2">
    <name type="scientific">Sphenostylis stenocarpa</name>
    <dbReference type="NCBI Taxonomy" id="92480"/>
    <lineage>
        <taxon>Eukaryota</taxon>
        <taxon>Viridiplantae</taxon>
        <taxon>Streptophyta</taxon>
        <taxon>Embryophyta</taxon>
        <taxon>Tracheophyta</taxon>
        <taxon>Spermatophyta</taxon>
        <taxon>Magnoliopsida</taxon>
        <taxon>eudicotyledons</taxon>
        <taxon>Gunneridae</taxon>
        <taxon>Pentapetalae</taxon>
        <taxon>rosids</taxon>
        <taxon>fabids</taxon>
        <taxon>Fabales</taxon>
        <taxon>Fabaceae</taxon>
        <taxon>Papilionoideae</taxon>
        <taxon>50 kb inversion clade</taxon>
        <taxon>NPAAA clade</taxon>
        <taxon>indigoferoid/millettioid clade</taxon>
        <taxon>Phaseoleae</taxon>
        <taxon>Sphenostylis</taxon>
    </lineage>
</organism>
<keyword evidence="2" id="KW-1185">Reference proteome</keyword>
<sequence length="100" mass="10739">MAVAVCPDDERLNNLGVIFPNFSFVTLVGLAGTDGPKLTKEVKTSKGTCHFTRMPDGQDLYEVSTSAVSSISSLLKSLGHSIHTFLSQPVLLIVELFSVN</sequence>
<dbReference type="Gramene" id="rna-AYBTSS11_LOCUS11795">
    <property type="protein sequence ID" value="CAJ1944203.1"/>
    <property type="gene ID" value="gene-AYBTSS11_LOCUS11795"/>
</dbReference>
<protein>
    <submittedName>
        <fullName evidence="1">Uncharacterized protein</fullName>
    </submittedName>
</protein>
<dbReference type="EMBL" id="OY731400">
    <property type="protein sequence ID" value="CAJ1944203.1"/>
    <property type="molecule type" value="Genomic_DNA"/>
</dbReference>
<name>A0AA86VXW8_9FABA</name>
<accession>A0AA86VXW8</accession>
<dbReference type="AlphaFoldDB" id="A0AA86VXW8"/>
<reference evidence="1" key="1">
    <citation type="submission" date="2023-10" db="EMBL/GenBank/DDBJ databases">
        <authorList>
            <person name="Domelevo Entfellner J.-B."/>
        </authorList>
    </citation>
    <scope>NUCLEOTIDE SEQUENCE</scope>
</reference>